<proteinExistence type="inferred from homology"/>
<evidence type="ECO:0000256" key="2">
    <source>
        <dbReference type="ARBA" id="ARBA00008778"/>
    </source>
</evidence>
<sequence>MPPQSRTIPDVNHTVLSRYLPRLQKILSLASYAVLYTYNHESGIWQKSNTEGSLFICSLSPTQQQQQEEYTIILLNRRGLQNFTYALTDPGNIEYAEGGDYVMLQGEEEKIVYGIWVYAEPGTSSEGDKTKVAEWVKVCAGWYVEGMARTRKEQGREQQQAVGGGVGLAGGRSISLTELFQSSSPVTTTTLQSQQQQQQQQRHHPQHSTQTYIPAQHQQEGYFHHQPPPPPPPPQSQEATGGDSPMRLFASSRHTGRATTSGH</sequence>
<evidence type="ECO:0000256" key="3">
    <source>
        <dbReference type="ARBA" id="ARBA00022490"/>
    </source>
</evidence>
<keyword evidence="3" id="KW-0963">Cytoplasm</keyword>
<evidence type="ECO:0000313" key="6">
    <source>
        <dbReference type="EMBL" id="PUU80769.1"/>
    </source>
</evidence>
<feature type="compositionally biased region" description="Low complexity" evidence="5">
    <location>
        <begin position="185"/>
        <end position="200"/>
    </location>
</feature>
<feature type="region of interest" description="Disordered" evidence="5">
    <location>
        <begin position="185"/>
        <end position="263"/>
    </location>
</feature>
<dbReference type="GO" id="GO:0008047">
    <property type="term" value="F:enzyme activator activity"/>
    <property type="evidence" value="ECO:0007669"/>
    <property type="project" value="InterPro"/>
</dbReference>
<organism evidence="6 7">
    <name type="scientific">Tuber borchii</name>
    <name type="common">White truffle</name>
    <dbReference type="NCBI Taxonomy" id="42251"/>
    <lineage>
        <taxon>Eukaryota</taxon>
        <taxon>Fungi</taxon>
        <taxon>Dikarya</taxon>
        <taxon>Ascomycota</taxon>
        <taxon>Pezizomycotina</taxon>
        <taxon>Pezizomycetes</taxon>
        <taxon>Pezizales</taxon>
        <taxon>Tuberaceae</taxon>
        <taxon>Tuber</taxon>
    </lineage>
</organism>
<reference evidence="6 7" key="1">
    <citation type="submission" date="2017-04" db="EMBL/GenBank/DDBJ databases">
        <title>Draft genome sequence of Tuber borchii Vittad., a whitish edible truffle.</title>
        <authorList>
            <consortium name="DOE Joint Genome Institute"/>
            <person name="Murat C."/>
            <person name="Kuo A."/>
            <person name="Barry K.W."/>
            <person name="Clum A."/>
            <person name="Dockter R.B."/>
            <person name="Fauchery L."/>
            <person name="Iotti M."/>
            <person name="Kohler A."/>
            <person name="Labutti K."/>
            <person name="Lindquist E.A."/>
            <person name="Lipzen A."/>
            <person name="Ohm R.A."/>
            <person name="Wang M."/>
            <person name="Grigoriev I.V."/>
            <person name="Zambonelli A."/>
            <person name="Martin F.M."/>
        </authorList>
    </citation>
    <scope>NUCLEOTIDE SEQUENCE [LARGE SCALE GENOMIC DNA]</scope>
    <source>
        <strain evidence="6 7">Tbo3840</strain>
    </source>
</reference>
<dbReference type="InterPro" id="IPR010334">
    <property type="entry name" value="Dcp1"/>
</dbReference>
<dbReference type="GO" id="GO:0006397">
    <property type="term" value="P:mRNA processing"/>
    <property type="evidence" value="ECO:0007669"/>
    <property type="project" value="UniProtKB-KW"/>
</dbReference>
<evidence type="ECO:0000313" key="7">
    <source>
        <dbReference type="Proteomes" id="UP000244722"/>
    </source>
</evidence>
<dbReference type="GO" id="GO:0000290">
    <property type="term" value="P:deadenylation-dependent decapping of nuclear-transcribed mRNA"/>
    <property type="evidence" value="ECO:0007669"/>
    <property type="project" value="InterPro"/>
</dbReference>
<dbReference type="OrthoDB" id="440673at2759"/>
<protein>
    <recommendedName>
        <fullName evidence="8">PH domain-like protein</fullName>
    </recommendedName>
</protein>
<dbReference type="Proteomes" id="UP000244722">
    <property type="component" value="Unassembled WGS sequence"/>
</dbReference>
<gene>
    <name evidence="6" type="ORF">B9Z19DRAFT_1100074</name>
</gene>
<accession>A0A2T6ZZ46</accession>
<dbReference type="GO" id="GO:0000932">
    <property type="term" value="C:P-body"/>
    <property type="evidence" value="ECO:0007669"/>
    <property type="project" value="TreeGrafter"/>
</dbReference>
<dbReference type="PANTHER" id="PTHR16290">
    <property type="entry name" value="TRANSCRIPTION FACTOR SMIF DECAPPING ENZYME DCP1"/>
    <property type="match status" value="1"/>
</dbReference>
<comment type="subcellular location">
    <subcellularLocation>
        <location evidence="1">Cytoplasm</location>
    </subcellularLocation>
</comment>
<dbReference type="EMBL" id="NESQ01000057">
    <property type="protein sequence ID" value="PUU80769.1"/>
    <property type="molecule type" value="Genomic_DNA"/>
</dbReference>
<name>A0A2T6ZZ46_TUBBO</name>
<dbReference type="AlphaFoldDB" id="A0A2T6ZZ46"/>
<dbReference type="InterPro" id="IPR011993">
    <property type="entry name" value="PH-like_dom_sf"/>
</dbReference>
<keyword evidence="7" id="KW-1185">Reference proteome</keyword>
<dbReference type="GO" id="GO:0003729">
    <property type="term" value="F:mRNA binding"/>
    <property type="evidence" value="ECO:0007669"/>
    <property type="project" value="TreeGrafter"/>
</dbReference>
<dbReference type="Gene3D" id="2.30.29.30">
    <property type="entry name" value="Pleckstrin-homology domain (PH domain)/Phosphotyrosine-binding domain (PTB)"/>
    <property type="match status" value="1"/>
</dbReference>
<dbReference type="GO" id="GO:0031087">
    <property type="term" value="P:deadenylation-independent decapping of nuclear-transcribed mRNA"/>
    <property type="evidence" value="ECO:0007669"/>
    <property type="project" value="TreeGrafter"/>
</dbReference>
<dbReference type="PANTHER" id="PTHR16290:SF0">
    <property type="entry name" value="DECAPPING PROTEIN 1, ISOFORM A"/>
    <property type="match status" value="1"/>
</dbReference>
<comment type="similarity">
    <text evidence="2">Belongs to the DCP1 family.</text>
</comment>
<dbReference type="SUPFAM" id="SSF50729">
    <property type="entry name" value="PH domain-like"/>
    <property type="match status" value="1"/>
</dbReference>
<dbReference type="Pfam" id="PF06058">
    <property type="entry name" value="DCP1"/>
    <property type="match status" value="1"/>
</dbReference>
<comment type="caution">
    <text evidence="6">The sequence shown here is derived from an EMBL/GenBank/DDBJ whole genome shotgun (WGS) entry which is preliminary data.</text>
</comment>
<keyword evidence="4" id="KW-0507">mRNA processing</keyword>
<feature type="compositionally biased region" description="Pro residues" evidence="5">
    <location>
        <begin position="226"/>
        <end position="235"/>
    </location>
</feature>
<evidence type="ECO:0000256" key="4">
    <source>
        <dbReference type="ARBA" id="ARBA00022664"/>
    </source>
</evidence>
<evidence type="ECO:0000256" key="5">
    <source>
        <dbReference type="SAM" id="MobiDB-lite"/>
    </source>
</evidence>
<dbReference type="STRING" id="42251.A0A2T6ZZ46"/>
<evidence type="ECO:0000256" key="1">
    <source>
        <dbReference type="ARBA" id="ARBA00004496"/>
    </source>
</evidence>
<evidence type="ECO:0008006" key="8">
    <source>
        <dbReference type="Google" id="ProtNLM"/>
    </source>
</evidence>